<feature type="chain" id="PRO_5004508915" evidence="1">
    <location>
        <begin position="18"/>
        <end position="100"/>
    </location>
</feature>
<dbReference type="AlphaFoldDB" id="S2J693"/>
<dbReference type="InParanoid" id="S2J693"/>
<protein>
    <submittedName>
        <fullName evidence="2">Uncharacterized protein</fullName>
    </submittedName>
</protein>
<reference evidence="3" key="1">
    <citation type="submission" date="2013-05" db="EMBL/GenBank/DDBJ databases">
        <title>The Genome sequence of Mucor circinelloides f. circinelloides 1006PhL.</title>
        <authorList>
            <consortium name="The Broad Institute Genomics Platform"/>
            <person name="Cuomo C."/>
            <person name="Earl A."/>
            <person name="Findley K."/>
            <person name="Lee S.C."/>
            <person name="Walker B."/>
            <person name="Young S."/>
            <person name="Zeng Q."/>
            <person name="Gargeya S."/>
            <person name="Fitzgerald M."/>
            <person name="Haas B."/>
            <person name="Abouelleil A."/>
            <person name="Allen A.W."/>
            <person name="Alvarado L."/>
            <person name="Arachchi H.M."/>
            <person name="Berlin A.M."/>
            <person name="Chapman S.B."/>
            <person name="Gainer-Dewar J."/>
            <person name="Goldberg J."/>
            <person name="Griggs A."/>
            <person name="Gujja S."/>
            <person name="Hansen M."/>
            <person name="Howarth C."/>
            <person name="Imamovic A."/>
            <person name="Ireland A."/>
            <person name="Larimer J."/>
            <person name="McCowan C."/>
            <person name="Murphy C."/>
            <person name="Pearson M."/>
            <person name="Poon T.W."/>
            <person name="Priest M."/>
            <person name="Roberts A."/>
            <person name="Saif S."/>
            <person name="Shea T."/>
            <person name="Sisk P."/>
            <person name="Sykes S."/>
            <person name="Wortman J."/>
            <person name="Nusbaum C."/>
            <person name="Birren B."/>
        </authorList>
    </citation>
    <scope>NUCLEOTIDE SEQUENCE [LARGE SCALE GENOMIC DNA]</scope>
    <source>
        <strain evidence="3">1006PhL</strain>
    </source>
</reference>
<gene>
    <name evidence="2" type="ORF">HMPREF1544_08016</name>
</gene>
<evidence type="ECO:0000256" key="1">
    <source>
        <dbReference type="SAM" id="SignalP"/>
    </source>
</evidence>
<feature type="signal peptide" evidence="1">
    <location>
        <begin position="1"/>
        <end position="17"/>
    </location>
</feature>
<proteinExistence type="predicted"/>
<dbReference type="VEuPathDB" id="FungiDB:HMPREF1544_08016"/>
<keyword evidence="1" id="KW-0732">Signal</keyword>
<sequence length="100" mass="11338">MLHLILCIVMIKTIVLQVSKKIVRFVMGLFSVNALHKPKQVKPTHSPPIRCLLLNQPLQPSSPLTKFKKRSIMYLGITNSLCCCSPLELHSMHPFCSPSW</sequence>
<name>S2J693_MUCC1</name>
<evidence type="ECO:0000313" key="3">
    <source>
        <dbReference type="Proteomes" id="UP000014254"/>
    </source>
</evidence>
<accession>S2J693</accession>
<evidence type="ECO:0000313" key="2">
    <source>
        <dbReference type="EMBL" id="EPB85189.1"/>
    </source>
</evidence>
<dbReference type="Proteomes" id="UP000014254">
    <property type="component" value="Unassembled WGS sequence"/>
</dbReference>
<keyword evidence="3" id="KW-1185">Reference proteome</keyword>
<organism evidence="2 3">
    <name type="scientific">Mucor circinelloides f. circinelloides (strain 1006PhL)</name>
    <name type="common">Mucormycosis agent</name>
    <name type="synonym">Calyptromyces circinelloides</name>
    <dbReference type="NCBI Taxonomy" id="1220926"/>
    <lineage>
        <taxon>Eukaryota</taxon>
        <taxon>Fungi</taxon>
        <taxon>Fungi incertae sedis</taxon>
        <taxon>Mucoromycota</taxon>
        <taxon>Mucoromycotina</taxon>
        <taxon>Mucoromycetes</taxon>
        <taxon>Mucorales</taxon>
        <taxon>Mucorineae</taxon>
        <taxon>Mucoraceae</taxon>
        <taxon>Mucor</taxon>
    </lineage>
</organism>
<dbReference type="EMBL" id="KE124018">
    <property type="protein sequence ID" value="EPB85189.1"/>
    <property type="molecule type" value="Genomic_DNA"/>
</dbReference>